<gene>
    <name evidence="1" type="ORF">PAXRUDRAFT_159343</name>
</gene>
<dbReference type="HOGENOM" id="CLU_009487_3_0_1"/>
<name>A0A0D0DG52_9AGAM</name>
<accession>A0A0D0DG52</accession>
<sequence>SATTKQLENFSLEDMAGGMLARAPTFWRMLGMLLGDDQMAPSGHGAGLEGAEDEADEEADYWDEVNEIDLEGIINRLTKESGGSSAVERQVKHCAAINIMVRAARNSFQVGYNT</sequence>
<protein>
    <submittedName>
        <fullName evidence="1">Uncharacterized protein</fullName>
    </submittedName>
</protein>
<dbReference type="STRING" id="930991.A0A0D0DG52"/>
<feature type="non-terminal residue" evidence="1">
    <location>
        <position position="1"/>
    </location>
</feature>
<organism evidence="1 2">
    <name type="scientific">Paxillus rubicundulus Ve08.2h10</name>
    <dbReference type="NCBI Taxonomy" id="930991"/>
    <lineage>
        <taxon>Eukaryota</taxon>
        <taxon>Fungi</taxon>
        <taxon>Dikarya</taxon>
        <taxon>Basidiomycota</taxon>
        <taxon>Agaricomycotina</taxon>
        <taxon>Agaricomycetes</taxon>
        <taxon>Agaricomycetidae</taxon>
        <taxon>Boletales</taxon>
        <taxon>Paxilineae</taxon>
        <taxon>Paxillaceae</taxon>
        <taxon>Paxillus</taxon>
    </lineage>
</organism>
<evidence type="ECO:0000313" key="1">
    <source>
        <dbReference type="EMBL" id="KIK80179.1"/>
    </source>
</evidence>
<keyword evidence="2" id="KW-1185">Reference proteome</keyword>
<reference evidence="2" key="2">
    <citation type="submission" date="2015-01" db="EMBL/GenBank/DDBJ databases">
        <title>Evolutionary Origins and Diversification of the Mycorrhizal Mutualists.</title>
        <authorList>
            <consortium name="DOE Joint Genome Institute"/>
            <consortium name="Mycorrhizal Genomics Consortium"/>
            <person name="Kohler A."/>
            <person name="Kuo A."/>
            <person name="Nagy L.G."/>
            <person name="Floudas D."/>
            <person name="Copeland A."/>
            <person name="Barry K.W."/>
            <person name="Cichocki N."/>
            <person name="Veneault-Fourrey C."/>
            <person name="LaButti K."/>
            <person name="Lindquist E.A."/>
            <person name="Lipzen A."/>
            <person name="Lundell T."/>
            <person name="Morin E."/>
            <person name="Murat C."/>
            <person name="Riley R."/>
            <person name="Ohm R."/>
            <person name="Sun H."/>
            <person name="Tunlid A."/>
            <person name="Henrissat B."/>
            <person name="Grigoriev I.V."/>
            <person name="Hibbett D.S."/>
            <person name="Martin F."/>
        </authorList>
    </citation>
    <scope>NUCLEOTIDE SEQUENCE [LARGE SCALE GENOMIC DNA]</scope>
    <source>
        <strain evidence="2">Ve08.2h10</strain>
    </source>
</reference>
<reference evidence="1 2" key="1">
    <citation type="submission" date="2014-04" db="EMBL/GenBank/DDBJ databases">
        <authorList>
            <consortium name="DOE Joint Genome Institute"/>
            <person name="Kuo A."/>
            <person name="Kohler A."/>
            <person name="Jargeat P."/>
            <person name="Nagy L.G."/>
            <person name="Floudas D."/>
            <person name="Copeland A."/>
            <person name="Barry K.W."/>
            <person name="Cichocki N."/>
            <person name="Veneault-Fourrey C."/>
            <person name="LaButti K."/>
            <person name="Lindquist E.A."/>
            <person name="Lipzen A."/>
            <person name="Lundell T."/>
            <person name="Morin E."/>
            <person name="Murat C."/>
            <person name="Sun H."/>
            <person name="Tunlid A."/>
            <person name="Henrissat B."/>
            <person name="Grigoriev I.V."/>
            <person name="Hibbett D.S."/>
            <person name="Martin F."/>
            <person name="Nordberg H.P."/>
            <person name="Cantor M.N."/>
            <person name="Hua S.X."/>
        </authorList>
    </citation>
    <scope>NUCLEOTIDE SEQUENCE [LARGE SCALE GENOMIC DNA]</scope>
    <source>
        <strain evidence="1 2">Ve08.2h10</strain>
    </source>
</reference>
<evidence type="ECO:0000313" key="2">
    <source>
        <dbReference type="Proteomes" id="UP000054538"/>
    </source>
</evidence>
<proteinExistence type="predicted"/>
<dbReference type="EMBL" id="KN826080">
    <property type="protein sequence ID" value="KIK80179.1"/>
    <property type="molecule type" value="Genomic_DNA"/>
</dbReference>
<dbReference type="Proteomes" id="UP000054538">
    <property type="component" value="Unassembled WGS sequence"/>
</dbReference>
<dbReference type="InParanoid" id="A0A0D0DG52"/>
<dbReference type="AlphaFoldDB" id="A0A0D0DG52"/>